<evidence type="ECO:0000256" key="4">
    <source>
        <dbReference type="SAM" id="MobiDB-lite"/>
    </source>
</evidence>
<dbReference type="InterPro" id="IPR001098">
    <property type="entry name" value="DNA-dir_DNA_pol_A_palm_dom"/>
</dbReference>
<dbReference type="Proteomes" id="UP001499841">
    <property type="component" value="Unassembled WGS sequence"/>
</dbReference>
<dbReference type="InterPro" id="IPR002298">
    <property type="entry name" value="DNA_polymerase_A"/>
</dbReference>
<keyword evidence="6" id="KW-0378">Hydrolase</keyword>
<evidence type="ECO:0000256" key="2">
    <source>
        <dbReference type="ARBA" id="ARBA00022705"/>
    </source>
</evidence>
<gene>
    <name evidence="6" type="ORF">GCM10022262_02040</name>
</gene>
<dbReference type="CDD" id="cd06444">
    <property type="entry name" value="DNA_pol_A"/>
    <property type="match status" value="1"/>
</dbReference>
<feature type="compositionally biased region" description="Low complexity" evidence="4">
    <location>
        <begin position="36"/>
        <end position="45"/>
    </location>
</feature>
<organism evidence="6 7">
    <name type="scientific">Georgenia daeguensis</name>
    <dbReference type="NCBI Taxonomy" id="908355"/>
    <lineage>
        <taxon>Bacteria</taxon>
        <taxon>Bacillati</taxon>
        <taxon>Actinomycetota</taxon>
        <taxon>Actinomycetes</taxon>
        <taxon>Micrococcales</taxon>
        <taxon>Bogoriellaceae</taxon>
        <taxon>Georgenia</taxon>
    </lineage>
</organism>
<dbReference type="Gene3D" id="1.10.150.20">
    <property type="entry name" value="5' to 3' exonuclease, C-terminal subdomain"/>
    <property type="match status" value="1"/>
</dbReference>
<proteinExistence type="predicted"/>
<evidence type="ECO:0000256" key="1">
    <source>
        <dbReference type="ARBA" id="ARBA00012417"/>
    </source>
</evidence>
<keyword evidence="6" id="KW-0540">Nuclease</keyword>
<dbReference type="PANTHER" id="PTHR10133:SF27">
    <property type="entry name" value="DNA POLYMERASE NU"/>
    <property type="match status" value="1"/>
</dbReference>
<protein>
    <recommendedName>
        <fullName evidence="1">DNA-directed DNA polymerase</fullName>
        <ecNumber evidence="1">2.7.7.7</ecNumber>
    </recommendedName>
</protein>
<dbReference type="PANTHER" id="PTHR10133">
    <property type="entry name" value="DNA POLYMERASE I"/>
    <property type="match status" value="1"/>
</dbReference>
<dbReference type="Gene3D" id="3.30.70.370">
    <property type="match status" value="1"/>
</dbReference>
<keyword evidence="6" id="KW-0269">Exonuclease</keyword>
<name>A0ABP8EPC0_9MICO</name>
<dbReference type="SUPFAM" id="SSF56672">
    <property type="entry name" value="DNA/RNA polymerases"/>
    <property type="match status" value="1"/>
</dbReference>
<keyword evidence="7" id="KW-1185">Reference proteome</keyword>
<evidence type="ECO:0000256" key="3">
    <source>
        <dbReference type="ARBA" id="ARBA00049244"/>
    </source>
</evidence>
<dbReference type="EMBL" id="BAABBA010000001">
    <property type="protein sequence ID" value="GAA4285845.1"/>
    <property type="molecule type" value="Genomic_DNA"/>
</dbReference>
<dbReference type="EC" id="2.7.7.7" evidence="1"/>
<feature type="region of interest" description="Disordered" evidence="4">
    <location>
        <begin position="23"/>
        <end position="45"/>
    </location>
</feature>
<feature type="compositionally biased region" description="Basic and acidic residues" evidence="4">
    <location>
        <begin position="451"/>
        <end position="467"/>
    </location>
</feature>
<comment type="caution">
    <text evidence="6">The sequence shown here is derived from an EMBL/GenBank/DDBJ whole genome shotgun (WGS) entry which is preliminary data.</text>
</comment>
<feature type="domain" description="DNA-directed DNA polymerase family A palm" evidence="5">
    <location>
        <begin position="325"/>
        <end position="551"/>
    </location>
</feature>
<reference evidence="7" key="1">
    <citation type="journal article" date="2019" name="Int. J. Syst. Evol. Microbiol.">
        <title>The Global Catalogue of Microorganisms (GCM) 10K type strain sequencing project: providing services to taxonomists for standard genome sequencing and annotation.</title>
        <authorList>
            <consortium name="The Broad Institute Genomics Platform"/>
            <consortium name="The Broad Institute Genome Sequencing Center for Infectious Disease"/>
            <person name="Wu L."/>
            <person name="Ma J."/>
        </authorList>
    </citation>
    <scope>NUCLEOTIDE SEQUENCE [LARGE SCALE GENOMIC DNA]</scope>
    <source>
        <strain evidence="7">JCM 17459</strain>
    </source>
</reference>
<dbReference type="SMART" id="SM00482">
    <property type="entry name" value="POLAc"/>
    <property type="match status" value="1"/>
</dbReference>
<sequence length="592" mass="62731">MVSAVDGGAAHLRVLADGAEAGRAGAGDHTRARNHAGAGDQAGGDVVAAADLPGRVRRLEEDHRPRWVWADTATTYPPLLRAGVRVERCQDLRLCHVILRNAAASAASALATAPDGPWDRATDPAHEPTLLDAVDPALGPEEVRAEHDRQTAAVDGSSDPGRLRLLLAAESAGALLAAEMAHDGLPWDREVHDRLLTELLGPRPPAGARPARLEALAAQIRDRLGAPALNPDSPAELLRALHSAGVEVSTTRKWELARYDHPVIAPLLEYKKLARLLGANGWAWMDAWIRPRASDGRARFHPDYVPGGVVTGRWATSGGGALQLPKQVRAAVAADPGWRLVVADAAQLEPRVLAALSRDTAMAQAGRGADLYQGLVDDGVVDTRARAKVAMLGALYGATTGESGQLMPRLVRAYPRATAVVEGAARTGERGGVVSTWLGRTSPPPPAPWHEAQRRASEPDATDADTRRARQLARDWGRFTRNFVVQGTAAEWALCWLAELRLRLRALGPGPDRPEGGALPAPGRTPGGTATGPHLVFFLHDEVIVHTPAELAGDVAAAVRESAARAGRLLFGDFPVEFALDVAVVENFAQAG</sequence>
<evidence type="ECO:0000259" key="5">
    <source>
        <dbReference type="SMART" id="SM00482"/>
    </source>
</evidence>
<accession>A0ABP8EPC0</accession>
<evidence type="ECO:0000313" key="7">
    <source>
        <dbReference type="Proteomes" id="UP001499841"/>
    </source>
</evidence>
<feature type="region of interest" description="Disordered" evidence="4">
    <location>
        <begin position="434"/>
        <end position="467"/>
    </location>
</feature>
<dbReference type="Pfam" id="PF00476">
    <property type="entry name" value="DNA_pol_A"/>
    <property type="match status" value="1"/>
</dbReference>
<keyword evidence="2" id="KW-0235">DNA replication</keyword>
<dbReference type="InterPro" id="IPR043502">
    <property type="entry name" value="DNA/RNA_pol_sf"/>
</dbReference>
<evidence type="ECO:0000313" key="6">
    <source>
        <dbReference type="EMBL" id="GAA4285845.1"/>
    </source>
</evidence>
<dbReference type="NCBIfam" id="NF011538">
    <property type="entry name" value="PRK14975.1-1"/>
    <property type="match status" value="1"/>
</dbReference>
<dbReference type="GO" id="GO:0004527">
    <property type="term" value="F:exonuclease activity"/>
    <property type="evidence" value="ECO:0007669"/>
    <property type="project" value="UniProtKB-KW"/>
</dbReference>
<comment type="catalytic activity">
    <reaction evidence="3">
        <text>DNA(n) + a 2'-deoxyribonucleoside 5'-triphosphate = DNA(n+1) + diphosphate</text>
        <dbReference type="Rhea" id="RHEA:22508"/>
        <dbReference type="Rhea" id="RHEA-COMP:17339"/>
        <dbReference type="Rhea" id="RHEA-COMP:17340"/>
        <dbReference type="ChEBI" id="CHEBI:33019"/>
        <dbReference type="ChEBI" id="CHEBI:61560"/>
        <dbReference type="ChEBI" id="CHEBI:173112"/>
        <dbReference type="EC" id="2.7.7.7"/>
    </reaction>
</comment>